<evidence type="ECO:0000256" key="1">
    <source>
        <dbReference type="ARBA" id="ARBA00001971"/>
    </source>
</evidence>
<feature type="binding site" description="axial binding residue" evidence="8">
    <location>
        <position position="386"/>
    </location>
    <ligand>
        <name>heme</name>
        <dbReference type="ChEBI" id="CHEBI:30413"/>
    </ligand>
    <ligandPart>
        <name>Fe</name>
        <dbReference type="ChEBI" id="CHEBI:18248"/>
    </ligandPart>
</feature>
<name>A0A6P8ANH6_PYRGI</name>
<dbReference type="InterPro" id="IPR001128">
    <property type="entry name" value="Cyt_P450"/>
</dbReference>
<reference evidence="10 11" key="1">
    <citation type="journal article" date="2019" name="Mol. Biol. Evol.">
        <title>Blast fungal genomes show frequent chromosomal changes, gene gains and losses, and effector gene turnover.</title>
        <authorList>
            <person name="Gomez Luciano L.B."/>
            <person name="Jason Tsai I."/>
            <person name="Chuma I."/>
            <person name="Tosa Y."/>
            <person name="Chen Y.H."/>
            <person name="Li J.Y."/>
            <person name="Li M.Y."/>
            <person name="Jade Lu M.Y."/>
            <person name="Nakayashiki H."/>
            <person name="Li W.H."/>
        </authorList>
    </citation>
    <scope>NUCLEOTIDE SEQUENCE [LARGE SCALE GENOMIC DNA]</scope>
    <source>
        <strain evidence="10 11">NI907</strain>
    </source>
</reference>
<keyword evidence="7 9" id="KW-0503">Monooxygenase</keyword>
<evidence type="ECO:0000256" key="9">
    <source>
        <dbReference type="RuleBase" id="RU000461"/>
    </source>
</evidence>
<sequence>MTVQLHPWHQPDRAQNEHAFRVQTDHSEVIILAPKYATEIRDGKGLSAGSYTEIELMGNLPGMEAFSFAGTHRELMHDVITRHLNRALPSMLSGIAEEASECLNSLWGKSSEWKTIPLYESMLSTISQVSIRVFLGPEMSRNKRWVQVNLQYTVVGLGAVSALRRWPRFLLPIIHHFHPQMRATRALIKEAKEILRPVVESRKSKRDGSSNSLDWFQEVAAQRGERYNPEVAQLTFSVAAMHSTSDHLTQVLFDLARHQDAVHALRREMVKVIGDEGWTITALNNLKLMDSVLKESQRLKPVNQVFNKRAVLKDIYLSNGVCLPKGSFVAVSCSRMRDPAVYPDPDEFKPDRFVKLASSDSETARYSGFSAVSIDHTGFGFGKHACPGRIYVTLELKIILCHILLLYDIKVPEGFVPNLMIHGFDSLTDLTASMHIKRREPEIHLPEYQPLLT</sequence>
<dbReference type="CDD" id="cd11041">
    <property type="entry name" value="CYP503A1-like"/>
    <property type="match status" value="1"/>
</dbReference>
<dbReference type="GO" id="GO:0005506">
    <property type="term" value="F:iron ion binding"/>
    <property type="evidence" value="ECO:0007669"/>
    <property type="project" value="InterPro"/>
</dbReference>
<reference evidence="11" key="3">
    <citation type="submission" date="2025-08" db="UniProtKB">
        <authorList>
            <consortium name="RefSeq"/>
        </authorList>
    </citation>
    <scope>IDENTIFICATION</scope>
    <source>
        <strain evidence="11">NI907</strain>
    </source>
</reference>
<keyword evidence="10" id="KW-1185">Reference proteome</keyword>
<evidence type="ECO:0000256" key="5">
    <source>
        <dbReference type="ARBA" id="ARBA00023002"/>
    </source>
</evidence>
<proteinExistence type="inferred from homology"/>
<evidence type="ECO:0000256" key="7">
    <source>
        <dbReference type="ARBA" id="ARBA00023033"/>
    </source>
</evidence>
<keyword evidence="4 8" id="KW-0479">Metal-binding</keyword>
<dbReference type="PANTHER" id="PTHR46206">
    <property type="entry name" value="CYTOCHROME P450"/>
    <property type="match status" value="1"/>
</dbReference>
<keyword evidence="3 8" id="KW-0349">Heme</keyword>
<dbReference type="GO" id="GO:0020037">
    <property type="term" value="F:heme binding"/>
    <property type="evidence" value="ECO:0007669"/>
    <property type="project" value="InterPro"/>
</dbReference>
<comment type="similarity">
    <text evidence="2 9">Belongs to the cytochrome P450 family.</text>
</comment>
<dbReference type="GO" id="GO:0004497">
    <property type="term" value="F:monooxygenase activity"/>
    <property type="evidence" value="ECO:0007669"/>
    <property type="project" value="UniProtKB-KW"/>
</dbReference>
<dbReference type="RefSeq" id="XP_030976450.1">
    <property type="nucleotide sequence ID" value="XM_031131618.1"/>
</dbReference>
<dbReference type="Proteomes" id="UP000515153">
    <property type="component" value="Chromosome V"/>
</dbReference>
<evidence type="ECO:0000256" key="4">
    <source>
        <dbReference type="ARBA" id="ARBA00022723"/>
    </source>
</evidence>
<gene>
    <name evidence="11" type="ORF">PgNI_11653</name>
</gene>
<evidence type="ECO:0000256" key="8">
    <source>
        <dbReference type="PIRSR" id="PIRSR602403-1"/>
    </source>
</evidence>
<organism evidence="10 11">
    <name type="scientific">Pyricularia grisea</name>
    <name type="common">Crabgrass-specific blast fungus</name>
    <name type="synonym">Magnaporthe grisea</name>
    <dbReference type="NCBI Taxonomy" id="148305"/>
    <lineage>
        <taxon>Eukaryota</taxon>
        <taxon>Fungi</taxon>
        <taxon>Dikarya</taxon>
        <taxon>Ascomycota</taxon>
        <taxon>Pezizomycotina</taxon>
        <taxon>Sordariomycetes</taxon>
        <taxon>Sordariomycetidae</taxon>
        <taxon>Magnaporthales</taxon>
        <taxon>Pyriculariaceae</taxon>
        <taxon>Pyricularia</taxon>
    </lineage>
</organism>
<dbReference type="InterPro" id="IPR036396">
    <property type="entry name" value="Cyt_P450_sf"/>
</dbReference>
<evidence type="ECO:0000256" key="2">
    <source>
        <dbReference type="ARBA" id="ARBA00010617"/>
    </source>
</evidence>
<reference evidence="11" key="2">
    <citation type="submission" date="2019-10" db="EMBL/GenBank/DDBJ databases">
        <authorList>
            <consortium name="NCBI Genome Project"/>
        </authorList>
    </citation>
    <scope>NUCLEOTIDE SEQUENCE</scope>
    <source>
        <strain evidence="11">NI907</strain>
    </source>
</reference>
<comment type="cofactor">
    <cofactor evidence="1 8">
        <name>heme</name>
        <dbReference type="ChEBI" id="CHEBI:30413"/>
    </cofactor>
</comment>
<dbReference type="KEGG" id="pgri:PgNI_11653"/>
<dbReference type="AlphaFoldDB" id="A0A6P8ANH6"/>
<dbReference type="PANTHER" id="PTHR46206:SF2">
    <property type="entry name" value="CYTOCHROME P450 MONOOXYGENASE AUSG-RELATED"/>
    <property type="match status" value="1"/>
</dbReference>
<dbReference type="GeneID" id="41966523"/>
<evidence type="ECO:0000313" key="10">
    <source>
        <dbReference type="Proteomes" id="UP000515153"/>
    </source>
</evidence>
<protein>
    <submittedName>
        <fullName evidence="11">Uncharacterized protein</fullName>
    </submittedName>
</protein>
<evidence type="ECO:0000256" key="6">
    <source>
        <dbReference type="ARBA" id="ARBA00023004"/>
    </source>
</evidence>
<dbReference type="PROSITE" id="PS00086">
    <property type="entry name" value="CYTOCHROME_P450"/>
    <property type="match status" value="1"/>
</dbReference>
<dbReference type="InterPro" id="IPR002403">
    <property type="entry name" value="Cyt_P450_E_grp-IV"/>
</dbReference>
<dbReference type="GO" id="GO:0016705">
    <property type="term" value="F:oxidoreductase activity, acting on paired donors, with incorporation or reduction of molecular oxygen"/>
    <property type="evidence" value="ECO:0007669"/>
    <property type="project" value="InterPro"/>
</dbReference>
<evidence type="ECO:0000313" key="11">
    <source>
        <dbReference type="RefSeq" id="XP_030976450.1"/>
    </source>
</evidence>
<dbReference type="InterPro" id="IPR017972">
    <property type="entry name" value="Cyt_P450_CS"/>
</dbReference>
<accession>A0A6P8ANH6</accession>
<evidence type="ECO:0000256" key="3">
    <source>
        <dbReference type="ARBA" id="ARBA00022617"/>
    </source>
</evidence>
<dbReference type="PRINTS" id="PR00465">
    <property type="entry name" value="EP450IV"/>
</dbReference>
<keyword evidence="5 9" id="KW-0560">Oxidoreductase</keyword>
<dbReference type="SUPFAM" id="SSF48264">
    <property type="entry name" value="Cytochrome P450"/>
    <property type="match status" value="1"/>
</dbReference>
<dbReference type="Gene3D" id="1.10.630.10">
    <property type="entry name" value="Cytochrome P450"/>
    <property type="match status" value="1"/>
</dbReference>
<keyword evidence="6 8" id="KW-0408">Iron</keyword>
<dbReference type="Pfam" id="PF00067">
    <property type="entry name" value="p450"/>
    <property type="match status" value="1"/>
</dbReference>